<evidence type="ECO:0008006" key="3">
    <source>
        <dbReference type="Google" id="ProtNLM"/>
    </source>
</evidence>
<dbReference type="EMBL" id="MWQN01000001">
    <property type="protein sequence ID" value="OPC85099.1"/>
    <property type="molecule type" value="Genomic_DNA"/>
</dbReference>
<sequence>MRDHDFGTVFRLARKYGGISYQKIADACDIKAERVGTLAWGEGRVTTVEKMRSIADALRVPGAMIGIAPRDWESAPGSAAGAPEISVTDDELDAVELSRRAAASDVGEETLNRLESAFDELAVDYARLPPRDLLVRTRRYLSYASHLFDARKTLAEHRRLVTVAGRLSLIGATLQIDLGRHEAATAGLGTAVDLARQADRPELEAWCHETDAWRALVRGDHRRCLELSQAAKALAPKGSSVAIQATAQEGRAHARLGLPRETYASIARVHAYVSRLPPTDRPEHHYHYDPDKSTSYTATTLSWLGDPAAEDYAREVIARLAPAPDREMTRRAAVAHLDLALILLTHDRLDEACATARRAIRSGRVAPSSHWRALEIVKTIEARGLPEAAELRAAYEELKRPRTEAT</sequence>
<dbReference type="Proteomes" id="UP000190037">
    <property type="component" value="Unassembled WGS sequence"/>
</dbReference>
<reference evidence="1 2" key="1">
    <citation type="submission" date="2017-03" db="EMBL/GenBank/DDBJ databases">
        <title>Draft genome sequence of Streptomyces scabrisporus NF3, endophyte isolated from Amphipterygium adstringens.</title>
        <authorList>
            <person name="Vazquez M."/>
            <person name="Ceapa C.D."/>
            <person name="Rodriguez Luna D."/>
            <person name="Sanchez Esquivel S."/>
        </authorList>
    </citation>
    <scope>NUCLEOTIDE SEQUENCE [LARGE SCALE GENOMIC DNA]</scope>
    <source>
        <strain evidence="1 2">NF3</strain>
    </source>
</reference>
<proteinExistence type="predicted"/>
<gene>
    <name evidence="1" type="ORF">B4N89_17375</name>
</gene>
<organism evidence="1 2">
    <name type="scientific">Embleya scabrispora</name>
    <dbReference type="NCBI Taxonomy" id="159449"/>
    <lineage>
        <taxon>Bacteria</taxon>
        <taxon>Bacillati</taxon>
        <taxon>Actinomycetota</taxon>
        <taxon>Actinomycetes</taxon>
        <taxon>Kitasatosporales</taxon>
        <taxon>Streptomycetaceae</taxon>
        <taxon>Embleya</taxon>
    </lineage>
</organism>
<evidence type="ECO:0000313" key="2">
    <source>
        <dbReference type="Proteomes" id="UP000190037"/>
    </source>
</evidence>
<keyword evidence="2" id="KW-1185">Reference proteome</keyword>
<protein>
    <recommendedName>
        <fullName evidence="3">HTH cro/C1-type domain-containing protein</fullName>
    </recommendedName>
</protein>
<evidence type="ECO:0000313" key="1">
    <source>
        <dbReference type="EMBL" id="OPC85099.1"/>
    </source>
</evidence>
<name>A0A1T3P7M9_9ACTN</name>
<dbReference type="AlphaFoldDB" id="A0A1T3P7M9"/>
<comment type="caution">
    <text evidence="1">The sequence shown here is derived from an EMBL/GenBank/DDBJ whole genome shotgun (WGS) entry which is preliminary data.</text>
</comment>
<dbReference type="STRING" id="159449.B4N89_17375"/>
<accession>A0A1T3P7M9</accession>